<dbReference type="SUPFAM" id="SSF53335">
    <property type="entry name" value="S-adenosyl-L-methionine-dependent methyltransferases"/>
    <property type="match status" value="1"/>
</dbReference>
<dbReference type="Pfam" id="PF13649">
    <property type="entry name" value="Methyltransf_25"/>
    <property type="match status" value="1"/>
</dbReference>
<accession>A0A382MU08</accession>
<feature type="domain" description="Methyltransferase" evidence="1">
    <location>
        <begin position="103"/>
        <end position="198"/>
    </location>
</feature>
<dbReference type="AlphaFoldDB" id="A0A382MU08"/>
<evidence type="ECO:0000313" key="2">
    <source>
        <dbReference type="EMBL" id="SVC51595.1"/>
    </source>
</evidence>
<gene>
    <name evidence="2" type="ORF">METZ01_LOCUS304449</name>
</gene>
<name>A0A382MU08_9ZZZZ</name>
<dbReference type="Gene3D" id="3.40.50.150">
    <property type="entry name" value="Vaccinia Virus protein VP39"/>
    <property type="match status" value="1"/>
</dbReference>
<protein>
    <recommendedName>
        <fullName evidence="1">Methyltransferase domain-containing protein</fullName>
    </recommendedName>
</protein>
<dbReference type="CDD" id="cd02440">
    <property type="entry name" value="AdoMet_MTases"/>
    <property type="match status" value="1"/>
</dbReference>
<dbReference type="EMBL" id="UINC01095479">
    <property type="protein sequence ID" value="SVC51595.1"/>
    <property type="molecule type" value="Genomic_DNA"/>
</dbReference>
<sequence>MKFSVKMGSAGLYKRCIILMLRYLKLLPLIDYLRYQLHRILLAKKNIRFIKDHPNFKLPPNRILYDISGSVDYPQYYEFGRSMAIYLSKKIEGLTKNLPAVRILEWGCGPARIIQWLPELFSRMDIKLAGADRNKDTIDWCSKNFPHIEFKTNSLDPPLGWKDGDFDIVYAVSVFTHLSEEKHYAWFSELVRLVKPGGFIIITVHGDRCCLGLRKNEMKEYHAGQLVVRGNVHEGKRLYTAYQSPEFMRKKLLKGMNFIDCFQHALIQQDIWVVKTPPKD</sequence>
<dbReference type="InterPro" id="IPR029063">
    <property type="entry name" value="SAM-dependent_MTases_sf"/>
</dbReference>
<organism evidence="2">
    <name type="scientific">marine metagenome</name>
    <dbReference type="NCBI Taxonomy" id="408172"/>
    <lineage>
        <taxon>unclassified sequences</taxon>
        <taxon>metagenomes</taxon>
        <taxon>ecological metagenomes</taxon>
    </lineage>
</organism>
<reference evidence="2" key="1">
    <citation type="submission" date="2018-05" db="EMBL/GenBank/DDBJ databases">
        <authorList>
            <person name="Lanie J.A."/>
            <person name="Ng W.-L."/>
            <person name="Kazmierczak K.M."/>
            <person name="Andrzejewski T.M."/>
            <person name="Davidsen T.M."/>
            <person name="Wayne K.J."/>
            <person name="Tettelin H."/>
            <person name="Glass J.I."/>
            <person name="Rusch D."/>
            <person name="Podicherti R."/>
            <person name="Tsui H.-C.T."/>
            <person name="Winkler M.E."/>
        </authorList>
    </citation>
    <scope>NUCLEOTIDE SEQUENCE</scope>
</reference>
<evidence type="ECO:0000259" key="1">
    <source>
        <dbReference type="Pfam" id="PF13649"/>
    </source>
</evidence>
<proteinExistence type="predicted"/>
<dbReference type="InterPro" id="IPR041698">
    <property type="entry name" value="Methyltransf_25"/>
</dbReference>